<protein>
    <submittedName>
        <fullName evidence="1">Uncharacterized protein</fullName>
    </submittedName>
</protein>
<evidence type="ECO:0000313" key="2">
    <source>
        <dbReference type="Proteomes" id="UP001239111"/>
    </source>
</evidence>
<organism evidence="1 2">
    <name type="scientific">Eretmocerus hayati</name>
    <dbReference type="NCBI Taxonomy" id="131215"/>
    <lineage>
        <taxon>Eukaryota</taxon>
        <taxon>Metazoa</taxon>
        <taxon>Ecdysozoa</taxon>
        <taxon>Arthropoda</taxon>
        <taxon>Hexapoda</taxon>
        <taxon>Insecta</taxon>
        <taxon>Pterygota</taxon>
        <taxon>Neoptera</taxon>
        <taxon>Endopterygota</taxon>
        <taxon>Hymenoptera</taxon>
        <taxon>Apocrita</taxon>
        <taxon>Proctotrupomorpha</taxon>
        <taxon>Chalcidoidea</taxon>
        <taxon>Aphelinidae</taxon>
        <taxon>Aphelininae</taxon>
        <taxon>Eretmocerus</taxon>
    </lineage>
</organism>
<gene>
    <name evidence="1" type="ORF">QAD02_000174</name>
</gene>
<sequence length="524" mass="59103">MTFQSRAMALRKVHRVGERSKCGAASKKRRRNGGKRQLAPVKKRRMVGRHQFLYLIQHMEKHTLFARSQITKFGPHGFQKFKKMWRRLAARLNPIGPCRRPAKKWKAFWTTSRRAARLRVTRYMKAYNRTGPTKPKKKLSSEDLRITKIFGRPGLGMNICRETGFRETSKPPKKAGDWHKNTMVRFMSHDLTFAIELKDEEKLNELVRKLAKYPPLRTPAQWKKTWKDMMKVTEDMVKANGGSTALLSPRRALIYEIILRGGGSTTIDKMKPVARPRPHETSKKARANQQFHDDDDEEEDIPSDDSFDFNDDSSEDDFDDYDAAEQLEVQKNQRKRKLMATPKANPTKGTASQSNMRMLNHHAYPANLEDVPNQISAPTVATQRPVPSATVTSRAMISNVRAPATTSRDRSVVQASELAQAIRLEIDSANADTKQHVTDECQKLKIELGVLNSNIISVFNILAPELVTDAAAPAEANLINYVGQGHNINNAALPPPYHAVVDVQADDHVAEVGDILNRGPAHAG</sequence>
<reference evidence="1" key="1">
    <citation type="submission" date="2023-04" db="EMBL/GenBank/DDBJ databases">
        <title>A chromosome-level genome assembly of the parasitoid wasp Eretmocerus hayati.</title>
        <authorList>
            <person name="Zhong Y."/>
            <person name="Liu S."/>
            <person name="Liu Y."/>
        </authorList>
    </citation>
    <scope>NUCLEOTIDE SEQUENCE</scope>
    <source>
        <strain evidence="1">ZJU_SS_LIU_2023</strain>
    </source>
</reference>
<proteinExistence type="predicted"/>
<comment type="caution">
    <text evidence="1">The sequence shown here is derived from an EMBL/GenBank/DDBJ whole genome shotgun (WGS) entry which is preliminary data.</text>
</comment>
<dbReference type="Proteomes" id="UP001239111">
    <property type="component" value="Chromosome 3"/>
</dbReference>
<name>A0ACC2NCP5_9HYME</name>
<dbReference type="EMBL" id="CM056743">
    <property type="protein sequence ID" value="KAJ8668915.1"/>
    <property type="molecule type" value="Genomic_DNA"/>
</dbReference>
<evidence type="ECO:0000313" key="1">
    <source>
        <dbReference type="EMBL" id="KAJ8668915.1"/>
    </source>
</evidence>
<accession>A0ACC2NCP5</accession>
<keyword evidence="2" id="KW-1185">Reference proteome</keyword>